<geneLocation type="mitochondrion" evidence="20"/>
<keyword evidence="10 17" id="KW-0249">Electron transport</keyword>
<feature type="domain" description="NADH:quinone oxidoreductase/Mrp antiporter transmembrane" evidence="18">
    <location>
        <begin position="111"/>
        <end position="394"/>
    </location>
</feature>
<evidence type="ECO:0000256" key="13">
    <source>
        <dbReference type="ARBA" id="ARBA00023075"/>
    </source>
</evidence>
<dbReference type="EMBL" id="MH158411">
    <property type="protein sequence ID" value="QBG38676.1"/>
    <property type="molecule type" value="Genomic_DNA"/>
</dbReference>
<dbReference type="CTD" id="67122141"/>
<feature type="transmembrane region" description="Helical" evidence="17">
    <location>
        <begin position="148"/>
        <end position="167"/>
    </location>
</feature>
<feature type="transmembrane region" description="Helical" evidence="17">
    <location>
        <begin position="375"/>
        <end position="408"/>
    </location>
</feature>
<feature type="transmembrane region" description="Helical" evidence="17">
    <location>
        <begin position="115"/>
        <end position="136"/>
    </location>
</feature>
<evidence type="ECO:0000256" key="16">
    <source>
        <dbReference type="ARBA" id="ARBA00049551"/>
    </source>
</evidence>
<evidence type="ECO:0000259" key="18">
    <source>
        <dbReference type="Pfam" id="PF00361"/>
    </source>
</evidence>
<dbReference type="GO" id="GO:0003954">
    <property type="term" value="F:NADH dehydrogenase activity"/>
    <property type="evidence" value="ECO:0007669"/>
    <property type="project" value="TreeGrafter"/>
</dbReference>
<proteinExistence type="inferred from homology"/>
<dbReference type="GO" id="GO:0048039">
    <property type="term" value="F:ubiquinone binding"/>
    <property type="evidence" value="ECO:0007669"/>
    <property type="project" value="TreeGrafter"/>
</dbReference>
<evidence type="ECO:0000256" key="15">
    <source>
        <dbReference type="ARBA" id="ARBA00023136"/>
    </source>
</evidence>
<keyword evidence="15 17" id="KW-0472">Membrane</keyword>
<comment type="function">
    <text evidence="17">Core subunit of the mitochondrial membrane respiratory chain NADH dehydrogenase (Complex I) which catalyzes electron transfer from NADH through the respiratory chain, using ubiquinone as an electron acceptor. Essential for the catalytic activity and assembly of complex I.</text>
</comment>
<evidence type="ECO:0000256" key="9">
    <source>
        <dbReference type="ARBA" id="ARBA00022967"/>
    </source>
</evidence>
<evidence type="ECO:0000256" key="10">
    <source>
        <dbReference type="ARBA" id="ARBA00022982"/>
    </source>
</evidence>
<feature type="transmembrane region" description="Helical" evidence="17">
    <location>
        <begin position="306"/>
        <end position="326"/>
    </location>
</feature>
<feature type="transmembrane region" description="Helical" evidence="17">
    <location>
        <begin position="255"/>
        <end position="274"/>
    </location>
</feature>
<comment type="function">
    <text evidence="1">Core subunit of the mitochondrial membrane respiratory chain NADH dehydrogenase (Complex I) that is believed to belong to the minimal assembly required for catalysis. Complex I functions in the transfer of electrons from NADH to the respiratory chain. The immediate electron acceptor for the enzyme is believed to be ubiquinone.</text>
</comment>
<sequence length="450" mass="53726">MMKIIFVLLFLFFFLIINQKVVFFYNIMNFMTLIFFLKFMFKDEIWINISMYFGFDLFSYGLLILSLWILGLVFMIIQLDESEEKFKMSNYINKLLMFLIMTLILIVFFSSLNLLLFYLMFELSLIPMFIMIIYWGMNFERMSAGYYLFMYTMLISLPLLIYLMNMLKFNGSFDINLMMIKEIKMKLGIWDYLILFLSFYIKLPMYIFHIWLPKAHVEAPVYGSMILAAILLKLGGYGLLRFMKMFMLIGMKYNYIIFSIGIVGALVMSLVCMIQIDMKKLVAYSSVVHMNVMMCSLLTLMKLGFISAYILMISHGLCSSGLFFLVNLYYERSLSRLMFFNKGIMNLFFSLSSWWFLLCVINFSFPFSLNFFSEIFLISVVISWDMIFMIFLMMICFFSSAYSLYLYSYIQHGFNYSEEKFYMIYLKDFMILLMHLIPLMLLMVNLTLFY</sequence>
<dbReference type="InterPro" id="IPR003918">
    <property type="entry name" value="NADH_UbQ_OxRdtase"/>
</dbReference>
<feature type="transmembrane region" description="Helical" evidence="17">
    <location>
        <begin position="91"/>
        <end position="109"/>
    </location>
</feature>
<dbReference type="Pfam" id="PF01059">
    <property type="entry name" value="Oxidored_q5_N"/>
    <property type="match status" value="1"/>
</dbReference>
<keyword evidence="6 17" id="KW-0813">Transport</keyword>
<keyword evidence="7 17" id="KW-0679">Respiratory chain</keyword>
<evidence type="ECO:0000259" key="19">
    <source>
        <dbReference type="Pfam" id="PF01059"/>
    </source>
</evidence>
<name>A0A6G5NJ23_9HYME</name>
<comment type="subcellular location">
    <subcellularLocation>
        <location evidence="2 17">Mitochondrion membrane</location>
        <topology evidence="2 17">Multi-pass membrane protein</topology>
    </subcellularLocation>
</comment>
<evidence type="ECO:0000256" key="7">
    <source>
        <dbReference type="ARBA" id="ARBA00022660"/>
    </source>
</evidence>
<evidence type="ECO:0000256" key="12">
    <source>
        <dbReference type="ARBA" id="ARBA00023027"/>
    </source>
</evidence>
<evidence type="ECO:0000256" key="6">
    <source>
        <dbReference type="ARBA" id="ARBA00022448"/>
    </source>
</evidence>
<feature type="transmembrane region" description="Helical" evidence="17">
    <location>
        <begin position="429"/>
        <end position="449"/>
    </location>
</feature>
<dbReference type="GeneID" id="44790042"/>
<evidence type="ECO:0000256" key="17">
    <source>
        <dbReference type="RuleBase" id="RU003297"/>
    </source>
</evidence>
<organism evidence="20">
    <name type="scientific">Acropyga sauteri</name>
    <dbReference type="NCBI Taxonomy" id="602226"/>
    <lineage>
        <taxon>Eukaryota</taxon>
        <taxon>Metazoa</taxon>
        <taxon>Ecdysozoa</taxon>
        <taxon>Arthropoda</taxon>
        <taxon>Hexapoda</taxon>
        <taxon>Insecta</taxon>
        <taxon>Pterygota</taxon>
        <taxon>Neoptera</taxon>
        <taxon>Endopterygota</taxon>
        <taxon>Hymenoptera</taxon>
        <taxon>Apocrita</taxon>
        <taxon>Aculeata</taxon>
        <taxon>Formicoidea</taxon>
        <taxon>Formicidae</taxon>
        <taxon>Formicinae</taxon>
        <taxon>Acropyga</taxon>
    </lineage>
</organism>
<dbReference type="PANTHER" id="PTHR43507">
    <property type="entry name" value="NADH-UBIQUINONE OXIDOREDUCTASE CHAIN 4"/>
    <property type="match status" value="1"/>
</dbReference>
<feature type="transmembrane region" description="Helical" evidence="17">
    <location>
        <begin position="347"/>
        <end position="369"/>
    </location>
</feature>
<feature type="domain" description="NADH:ubiquinone oxidoreductase chain 4 N-terminal" evidence="19">
    <location>
        <begin position="1"/>
        <end position="75"/>
    </location>
</feature>
<protein>
    <recommendedName>
        <fullName evidence="5 17">NADH-ubiquinone oxidoreductase chain 4</fullName>
        <ecNumber evidence="4 17">7.1.1.2</ecNumber>
    </recommendedName>
</protein>
<comment type="catalytic activity">
    <reaction evidence="16 17">
        <text>a ubiquinone + NADH + 5 H(+)(in) = a ubiquinol + NAD(+) + 4 H(+)(out)</text>
        <dbReference type="Rhea" id="RHEA:29091"/>
        <dbReference type="Rhea" id="RHEA-COMP:9565"/>
        <dbReference type="Rhea" id="RHEA-COMP:9566"/>
        <dbReference type="ChEBI" id="CHEBI:15378"/>
        <dbReference type="ChEBI" id="CHEBI:16389"/>
        <dbReference type="ChEBI" id="CHEBI:17976"/>
        <dbReference type="ChEBI" id="CHEBI:57540"/>
        <dbReference type="ChEBI" id="CHEBI:57945"/>
        <dbReference type="EC" id="7.1.1.2"/>
    </reaction>
</comment>
<dbReference type="RefSeq" id="YP_009734518.1">
    <property type="nucleotide sequence ID" value="NC_046398.1"/>
</dbReference>
<dbReference type="InterPro" id="IPR001750">
    <property type="entry name" value="ND/Mrp_TM"/>
</dbReference>
<comment type="similarity">
    <text evidence="3 17">Belongs to the complex I subunit 4 family.</text>
</comment>
<evidence type="ECO:0000313" key="20">
    <source>
        <dbReference type="EMBL" id="QBG38676.1"/>
    </source>
</evidence>
<evidence type="ECO:0000256" key="4">
    <source>
        <dbReference type="ARBA" id="ARBA00012944"/>
    </source>
</evidence>
<evidence type="ECO:0000256" key="5">
    <source>
        <dbReference type="ARBA" id="ARBA00021006"/>
    </source>
</evidence>
<keyword evidence="14 17" id="KW-0496">Mitochondrion</keyword>
<dbReference type="GO" id="GO:0008137">
    <property type="term" value="F:NADH dehydrogenase (ubiquinone) activity"/>
    <property type="evidence" value="ECO:0007669"/>
    <property type="project" value="UniProtKB-UniRule"/>
</dbReference>
<keyword evidence="12 17" id="KW-0520">NAD</keyword>
<evidence type="ECO:0000256" key="14">
    <source>
        <dbReference type="ARBA" id="ARBA00023128"/>
    </source>
</evidence>
<dbReference type="GO" id="GO:0042773">
    <property type="term" value="P:ATP synthesis coupled electron transport"/>
    <property type="evidence" value="ECO:0007669"/>
    <property type="project" value="InterPro"/>
</dbReference>
<evidence type="ECO:0000256" key="1">
    <source>
        <dbReference type="ARBA" id="ARBA00003257"/>
    </source>
</evidence>
<keyword evidence="13 17" id="KW-0830">Ubiquinone</keyword>
<feature type="transmembrane region" description="Helical" evidence="17">
    <location>
        <begin position="57"/>
        <end position="79"/>
    </location>
</feature>
<keyword evidence="8 17" id="KW-0812">Transmembrane</keyword>
<feature type="transmembrane region" description="Helical" evidence="17">
    <location>
        <begin position="187"/>
        <end position="208"/>
    </location>
</feature>
<dbReference type="GO" id="GO:0015990">
    <property type="term" value="P:electron transport coupled proton transport"/>
    <property type="evidence" value="ECO:0007669"/>
    <property type="project" value="TreeGrafter"/>
</dbReference>
<keyword evidence="11 17" id="KW-1133">Transmembrane helix</keyword>
<evidence type="ECO:0000256" key="3">
    <source>
        <dbReference type="ARBA" id="ARBA00009025"/>
    </source>
</evidence>
<evidence type="ECO:0000256" key="2">
    <source>
        <dbReference type="ARBA" id="ARBA00004225"/>
    </source>
</evidence>
<dbReference type="Pfam" id="PF00361">
    <property type="entry name" value="Proton_antipo_M"/>
    <property type="match status" value="1"/>
</dbReference>
<gene>
    <name evidence="20" type="primary">nad4</name>
</gene>
<evidence type="ECO:0000256" key="8">
    <source>
        <dbReference type="ARBA" id="ARBA00022692"/>
    </source>
</evidence>
<accession>A0A6G5NJ23</accession>
<dbReference type="InterPro" id="IPR000260">
    <property type="entry name" value="NADH4_N"/>
</dbReference>
<feature type="transmembrane region" description="Helical" evidence="17">
    <location>
        <begin position="220"/>
        <end position="243"/>
    </location>
</feature>
<dbReference type="EC" id="7.1.1.2" evidence="4 17"/>
<reference evidence="20" key="1">
    <citation type="submission" date="2018-04" db="EMBL/GenBank/DDBJ databases">
        <title>Evolution of mitochondrial genomes in the ant genus Acropyga (Hymenoptera: Formicidae: Formicinae).</title>
        <authorList>
            <person name="Duan X.-Y."/>
            <person name="Qian Z.-Q."/>
        </authorList>
    </citation>
    <scope>NUCLEOTIDE SEQUENCE</scope>
</reference>
<dbReference type="PANTHER" id="PTHR43507:SF20">
    <property type="entry name" value="NADH-UBIQUINONE OXIDOREDUCTASE CHAIN 4"/>
    <property type="match status" value="1"/>
</dbReference>
<dbReference type="AlphaFoldDB" id="A0A6G5NJ23"/>
<dbReference type="GO" id="GO:0031966">
    <property type="term" value="C:mitochondrial membrane"/>
    <property type="evidence" value="ECO:0007669"/>
    <property type="project" value="UniProtKB-SubCell"/>
</dbReference>
<evidence type="ECO:0000256" key="11">
    <source>
        <dbReference type="ARBA" id="ARBA00022989"/>
    </source>
</evidence>
<dbReference type="PRINTS" id="PR01437">
    <property type="entry name" value="NUOXDRDTASE4"/>
</dbReference>
<keyword evidence="9" id="KW-1278">Translocase</keyword>